<protein>
    <submittedName>
        <fullName evidence="7">TetR/AcrR family transcriptional regulator C-terminal domain-containing protein</fullName>
    </submittedName>
</protein>
<dbReference type="Proteomes" id="UP001164706">
    <property type="component" value="Chromosome"/>
</dbReference>
<dbReference type="GO" id="GO:0000976">
    <property type="term" value="F:transcription cis-regulatory region binding"/>
    <property type="evidence" value="ECO:0007669"/>
    <property type="project" value="TreeGrafter"/>
</dbReference>
<evidence type="ECO:0000256" key="3">
    <source>
        <dbReference type="ARBA" id="ARBA00023125"/>
    </source>
</evidence>
<reference evidence="7" key="1">
    <citation type="submission" date="2022-11" db="EMBL/GenBank/DDBJ databases">
        <title>Description of Microcella daejonensis nov. sp, isolated from riverside soil.</title>
        <authorList>
            <person name="Molina K.M."/>
            <person name="Kim S.B."/>
        </authorList>
    </citation>
    <scope>NUCLEOTIDE SEQUENCE</scope>
    <source>
        <strain evidence="7">MMS21-STM12</strain>
    </source>
</reference>
<keyword evidence="4" id="KW-0804">Transcription</keyword>
<dbReference type="PANTHER" id="PTHR30055:SF151">
    <property type="entry name" value="TRANSCRIPTIONAL REGULATORY PROTEIN"/>
    <property type="match status" value="1"/>
</dbReference>
<dbReference type="SUPFAM" id="SSF46689">
    <property type="entry name" value="Homeodomain-like"/>
    <property type="match status" value="1"/>
</dbReference>
<dbReference type="KEGG" id="mdb:OVN18_12405"/>
<dbReference type="PRINTS" id="PR00400">
    <property type="entry name" value="TETREPRESSOR"/>
</dbReference>
<evidence type="ECO:0000256" key="1">
    <source>
        <dbReference type="ARBA" id="ARBA00022491"/>
    </source>
</evidence>
<dbReference type="PRINTS" id="PR00455">
    <property type="entry name" value="HTHTETR"/>
</dbReference>
<dbReference type="EMBL" id="CP113089">
    <property type="protein sequence ID" value="WAB81322.1"/>
    <property type="molecule type" value="Genomic_DNA"/>
</dbReference>
<evidence type="ECO:0000313" key="8">
    <source>
        <dbReference type="Proteomes" id="UP001164706"/>
    </source>
</evidence>
<dbReference type="InterPro" id="IPR009057">
    <property type="entry name" value="Homeodomain-like_sf"/>
</dbReference>
<proteinExistence type="predicted"/>
<name>A0A9E8SB84_9MICO</name>
<evidence type="ECO:0000256" key="4">
    <source>
        <dbReference type="ARBA" id="ARBA00023163"/>
    </source>
</evidence>
<dbReference type="InterPro" id="IPR036271">
    <property type="entry name" value="Tet_transcr_reg_TetR-rel_C_sf"/>
</dbReference>
<feature type="DNA-binding region" description="H-T-H motif" evidence="5">
    <location>
        <begin position="42"/>
        <end position="61"/>
    </location>
</feature>
<dbReference type="InterPro" id="IPR004111">
    <property type="entry name" value="Repressor_TetR_C"/>
</dbReference>
<dbReference type="Pfam" id="PF02909">
    <property type="entry name" value="TetR_C_1"/>
    <property type="match status" value="1"/>
</dbReference>
<dbReference type="GO" id="GO:0045892">
    <property type="term" value="P:negative regulation of DNA-templated transcription"/>
    <property type="evidence" value="ECO:0007669"/>
    <property type="project" value="InterPro"/>
</dbReference>
<dbReference type="Gene3D" id="1.10.10.60">
    <property type="entry name" value="Homeodomain-like"/>
    <property type="match status" value="1"/>
</dbReference>
<dbReference type="PANTHER" id="PTHR30055">
    <property type="entry name" value="HTH-TYPE TRANSCRIPTIONAL REGULATOR RUTR"/>
    <property type="match status" value="1"/>
</dbReference>
<accession>A0A9E8SB84</accession>
<evidence type="ECO:0000259" key="6">
    <source>
        <dbReference type="PROSITE" id="PS50977"/>
    </source>
</evidence>
<keyword evidence="3 5" id="KW-0238">DNA-binding</keyword>
<keyword evidence="8" id="KW-1185">Reference proteome</keyword>
<dbReference type="GO" id="GO:0003700">
    <property type="term" value="F:DNA-binding transcription factor activity"/>
    <property type="evidence" value="ECO:0007669"/>
    <property type="project" value="TreeGrafter"/>
</dbReference>
<keyword evidence="1" id="KW-0678">Repressor</keyword>
<feature type="domain" description="HTH tetR-type" evidence="6">
    <location>
        <begin position="19"/>
        <end position="79"/>
    </location>
</feature>
<dbReference type="Pfam" id="PF00440">
    <property type="entry name" value="TetR_N"/>
    <property type="match status" value="1"/>
</dbReference>
<gene>
    <name evidence="7" type="ORF">OVN18_12405</name>
</gene>
<evidence type="ECO:0000256" key="5">
    <source>
        <dbReference type="PROSITE-ProRule" id="PRU00335"/>
    </source>
</evidence>
<evidence type="ECO:0000313" key="7">
    <source>
        <dbReference type="EMBL" id="WAB81322.1"/>
    </source>
</evidence>
<evidence type="ECO:0000256" key="2">
    <source>
        <dbReference type="ARBA" id="ARBA00023015"/>
    </source>
</evidence>
<dbReference type="InterPro" id="IPR050109">
    <property type="entry name" value="HTH-type_TetR-like_transc_reg"/>
</dbReference>
<dbReference type="SUPFAM" id="SSF48498">
    <property type="entry name" value="Tetracyclin repressor-like, C-terminal domain"/>
    <property type="match status" value="1"/>
</dbReference>
<organism evidence="7 8">
    <name type="scientific">Microcella daejeonensis</name>
    <dbReference type="NCBI Taxonomy" id="2994971"/>
    <lineage>
        <taxon>Bacteria</taxon>
        <taxon>Bacillati</taxon>
        <taxon>Actinomycetota</taxon>
        <taxon>Actinomycetes</taxon>
        <taxon>Micrococcales</taxon>
        <taxon>Microbacteriaceae</taxon>
        <taxon>Microcella</taxon>
    </lineage>
</organism>
<dbReference type="AlphaFoldDB" id="A0A9E8SB84"/>
<dbReference type="GO" id="GO:0046677">
    <property type="term" value="P:response to antibiotic"/>
    <property type="evidence" value="ECO:0007669"/>
    <property type="project" value="InterPro"/>
</dbReference>
<dbReference type="RefSeq" id="WP_267781071.1">
    <property type="nucleotide sequence ID" value="NZ_CP113089.1"/>
</dbReference>
<dbReference type="InterPro" id="IPR003012">
    <property type="entry name" value="Tet_transcr_reg_TetR"/>
</dbReference>
<keyword evidence="2" id="KW-0805">Transcription regulation</keyword>
<sequence length="230" mass="24982">MTAGATDGDTASASASSAPLSKERVLRTALALADAEGITGLTMRRLARELGAGAMSLYHHIRSKEELLDGMVDLVFAELTLPESGGDWRAAMRAEAVSAREVLARHRWAIPLMESRTTPGPANLRHREAVTATLRTAGFSVRMATHANWLLNSYVYGHALQEAGLPFADATELGDMIPEVYLPQLPAEQYPYLHESATQLMAGDYDPADEFTYGLDLVLDALERARIADE</sequence>
<dbReference type="Gene3D" id="1.10.357.10">
    <property type="entry name" value="Tetracycline Repressor, domain 2"/>
    <property type="match status" value="1"/>
</dbReference>
<dbReference type="InterPro" id="IPR001647">
    <property type="entry name" value="HTH_TetR"/>
</dbReference>
<dbReference type="PROSITE" id="PS50977">
    <property type="entry name" value="HTH_TETR_2"/>
    <property type="match status" value="1"/>
</dbReference>